<dbReference type="SMART" id="SM01140">
    <property type="entry name" value="Drf_GBD"/>
    <property type="match status" value="1"/>
</dbReference>
<dbReference type="Gene3D" id="1.25.10.10">
    <property type="entry name" value="Leucine-rich Repeat Variant"/>
    <property type="match status" value="1"/>
</dbReference>
<keyword evidence="3" id="KW-1185">Reference proteome</keyword>
<evidence type="ECO:0000313" key="3">
    <source>
        <dbReference type="Proteomes" id="UP001434883"/>
    </source>
</evidence>
<protein>
    <submittedName>
        <fullName evidence="2">Inverted formin-2</fullName>
    </submittedName>
</protein>
<accession>A0ABV0QLY2</accession>
<dbReference type="SUPFAM" id="SSF48371">
    <property type="entry name" value="ARM repeat"/>
    <property type="match status" value="1"/>
</dbReference>
<dbReference type="Proteomes" id="UP001434883">
    <property type="component" value="Unassembled WGS sequence"/>
</dbReference>
<evidence type="ECO:0000259" key="1">
    <source>
        <dbReference type="SMART" id="SM01140"/>
    </source>
</evidence>
<proteinExistence type="predicted"/>
<evidence type="ECO:0000313" key="2">
    <source>
        <dbReference type="EMBL" id="MEQ2196402.1"/>
    </source>
</evidence>
<dbReference type="InterPro" id="IPR011989">
    <property type="entry name" value="ARM-like"/>
</dbReference>
<sequence>MASKTKWVAVKEHLTKSPGDDPDGSLEANLENATPELCIRLLQVPTVVNYSGLRRCLETSDEAWMIQFLELRGLDLLMEALERLSGRGCARIADALLQLTCVSCIRAVMNSSAGLHFILDNEEGYIRTLAQGVCSCWVLSSLTPFGFGLKRSRYDLGGREKLNLLSSV</sequence>
<reference evidence="2 3" key="1">
    <citation type="submission" date="2021-06" db="EMBL/GenBank/DDBJ databases">
        <authorList>
            <person name="Palmer J.M."/>
        </authorList>
    </citation>
    <scope>NUCLEOTIDE SEQUENCE [LARGE SCALE GENOMIC DNA]</scope>
    <source>
        <strain evidence="2 3">XC_2019</strain>
        <tissue evidence="2">Muscle</tissue>
    </source>
</reference>
<dbReference type="EMBL" id="JAHRIN010016866">
    <property type="protein sequence ID" value="MEQ2196402.1"/>
    <property type="molecule type" value="Genomic_DNA"/>
</dbReference>
<dbReference type="InterPro" id="IPR010473">
    <property type="entry name" value="GTPase-bd"/>
</dbReference>
<dbReference type="PANTHER" id="PTHR46345:SF5">
    <property type="entry name" value="INVERTED FORMIN-2"/>
    <property type="match status" value="1"/>
</dbReference>
<dbReference type="PANTHER" id="PTHR46345">
    <property type="entry name" value="INVERTED FORMIN-2"/>
    <property type="match status" value="1"/>
</dbReference>
<dbReference type="Pfam" id="PF06371">
    <property type="entry name" value="Drf_GBD"/>
    <property type="match status" value="1"/>
</dbReference>
<dbReference type="InterPro" id="IPR016024">
    <property type="entry name" value="ARM-type_fold"/>
</dbReference>
<gene>
    <name evidence="2" type="primary">INF2</name>
    <name evidence="2" type="ORF">XENOCAPTIV_025325</name>
</gene>
<name>A0ABV0QLY2_9TELE</name>
<organism evidence="2 3">
    <name type="scientific">Xenoophorus captivus</name>
    <dbReference type="NCBI Taxonomy" id="1517983"/>
    <lineage>
        <taxon>Eukaryota</taxon>
        <taxon>Metazoa</taxon>
        <taxon>Chordata</taxon>
        <taxon>Craniata</taxon>
        <taxon>Vertebrata</taxon>
        <taxon>Euteleostomi</taxon>
        <taxon>Actinopterygii</taxon>
        <taxon>Neopterygii</taxon>
        <taxon>Teleostei</taxon>
        <taxon>Neoteleostei</taxon>
        <taxon>Acanthomorphata</taxon>
        <taxon>Ovalentaria</taxon>
        <taxon>Atherinomorphae</taxon>
        <taxon>Cyprinodontiformes</taxon>
        <taxon>Goodeidae</taxon>
        <taxon>Xenoophorus</taxon>
    </lineage>
</organism>
<comment type="caution">
    <text evidence="2">The sequence shown here is derived from an EMBL/GenBank/DDBJ whole genome shotgun (WGS) entry which is preliminary data.</text>
</comment>
<feature type="domain" description="Formin GTPase-binding" evidence="1">
    <location>
        <begin position="1"/>
        <end position="147"/>
    </location>
</feature>